<protein>
    <submittedName>
        <fullName evidence="1">Uncharacterized protein</fullName>
    </submittedName>
</protein>
<organism evidence="1 2">
    <name type="scientific">Meloidogyne enterolobii</name>
    <name type="common">Root-knot nematode worm</name>
    <name type="synonym">Meloidogyne mayaguensis</name>
    <dbReference type="NCBI Taxonomy" id="390850"/>
    <lineage>
        <taxon>Eukaryota</taxon>
        <taxon>Metazoa</taxon>
        <taxon>Ecdysozoa</taxon>
        <taxon>Nematoda</taxon>
        <taxon>Chromadorea</taxon>
        <taxon>Rhabditida</taxon>
        <taxon>Tylenchina</taxon>
        <taxon>Tylenchomorpha</taxon>
        <taxon>Tylenchoidea</taxon>
        <taxon>Meloidogynidae</taxon>
        <taxon>Meloidogyninae</taxon>
        <taxon>Meloidogyne</taxon>
    </lineage>
</organism>
<proteinExistence type="predicted"/>
<accession>A0A6V7UKU5</accession>
<comment type="caution">
    <text evidence="1">The sequence shown here is derived from an EMBL/GenBank/DDBJ whole genome shotgun (WGS) entry which is preliminary data.</text>
</comment>
<evidence type="ECO:0000313" key="2">
    <source>
        <dbReference type="Proteomes" id="UP000580250"/>
    </source>
</evidence>
<dbReference type="Proteomes" id="UP000580250">
    <property type="component" value="Unassembled WGS sequence"/>
</dbReference>
<sequence length="183" mass="21785">MLKNIHIILQMYEWEKEVENKDELFDEQKNLVEIDTMKVKKTTDKKTKDELITKLNVEKKVENKIEFSDVQKELLEIGGMKDRMTETMLEILNIIYTKNEITKEEVEHLLEEKLGRISEAETEFSKSGYIDQREIVEGLEKRRKTFSSIKSFMNDYNQAVEQIVLLLNKEKPELQQIATYYKN</sequence>
<reference evidence="1 2" key="1">
    <citation type="submission" date="2020-08" db="EMBL/GenBank/DDBJ databases">
        <authorList>
            <person name="Koutsovoulos G."/>
            <person name="Danchin GJ E."/>
        </authorList>
    </citation>
    <scope>NUCLEOTIDE SEQUENCE [LARGE SCALE GENOMIC DNA]</scope>
</reference>
<dbReference type="AlphaFoldDB" id="A0A6V7UKU5"/>
<gene>
    <name evidence="1" type="ORF">MENT_LOCUS14292</name>
</gene>
<dbReference type="EMBL" id="CAJEWN010000080">
    <property type="protein sequence ID" value="CAD2160499.1"/>
    <property type="molecule type" value="Genomic_DNA"/>
</dbReference>
<evidence type="ECO:0000313" key="1">
    <source>
        <dbReference type="EMBL" id="CAD2160499.1"/>
    </source>
</evidence>
<name>A0A6V7UKU5_MELEN</name>